<proteinExistence type="predicted"/>
<evidence type="ECO:0000313" key="2">
    <source>
        <dbReference type="Proteomes" id="UP001243375"/>
    </source>
</evidence>
<accession>A0ACC2XIW9</accession>
<sequence length="300" mass="33506">MNLQSGLYGYSGDAIHVVDMHTTGEPTRIITHGYPELQGETLLDKRRDAKGRYDHLRRRSGDMYGALLVHETEHVLDGTADIGVLFLHNEGYSTMCGHATIALGRFLVDTYDNDIFPGRAKLPYDADNKTTTLRLHAPCGVVTVSVPTTCRRFQDGTERLMADPERTVAFTSVPCFASLMDYSFPIPRDSRWPQLQASGRESITISVAYGGAFYLLVDAQELGFSEGLRTKGVDLGDYDVVTKTVKALVEADEGFCKRYLRHPEEEDLSFLCKLLFALIRYNVEIMDLNRPLIPGTAQTQ</sequence>
<evidence type="ECO:0000313" key="1">
    <source>
        <dbReference type="EMBL" id="KAJ9123938.1"/>
    </source>
</evidence>
<name>A0ACC2XIW9_9TREE</name>
<comment type="caution">
    <text evidence="1">The sequence shown here is derived from an EMBL/GenBank/DDBJ whole genome shotgun (WGS) entry which is preliminary data.</text>
</comment>
<gene>
    <name evidence="1" type="ORF">QFC22_000729</name>
</gene>
<protein>
    <submittedName>
        <fullName evidence="1">Uncharacterized protein</fullName>
    </submittedName>
</protein>
<dbReference type="Proteomes" id="UP001243375">
    <property type="component" value="Unassembled WGS sequence"/>
</dbReference>
<dbReference type="EMBL" id="JASBWU010000002">
    <property type="protein sequence ID" value="KAJ9123938.1"/>
    <property type="molecule type" value="Genomic_DNA"/>
</dbReference>
<keyword evidence="2" id="KW-1185">Reference proteome</keyword>
<reference evidence="1" key="1">
    <citation type="submission" date="2023-04" db="EMBL/GenBank/DDBJ databases">
        <title>Draft Genome sequencing of Naganishia species isolated from polar environments using Oxford Nanopore Technology.</title>
        <authorList>
            <person name="Leo P."/>
            <person name="Venkateswaran K."/>
        </authorList>
    </citation>
    <scope>NUCLEOTIDE SEQUENCE</scope>
    <source>
        <strain evidence="1">MNA-CCFEE 5425</strain>
    </source>
</reference>
<organism evidence="1 2">
    <name type="scientific">Naganishia vaughanmartiniae</name>
    <dbReference type="NCBI Taxonomy" id="1424756"/>
    <lineage>
        <taxon>Eukaryota</taxon>
        <taxon>Fungi</taxon>
        <taxon>Dikarya</taxon>
        <taxon>Basidiomycota</taxon>
        <taxon>Agaricomycotina</taxon>
        <taxon>Tremellomycetes</taxon>
        <taxon>Filobasidiales</taxon>
        <taxon>Filobasidiaceae</taxon>
        <taxon>Naganishia</taxon>
    </lineage>
</organism>